<keyword evidence="7" id="KW-0624">Polysaccharide degradation</keyword>
<evidence type="ECO:0000256" key="1">
    <source>
        <dbReference type="ARBA" id="ARBA00000822"/>
    </source>
</evidence>
<dbReference type="InterPro" id="IPR001223">
    <property type="entry name" value="Glyco_hydro18_cat"/>
</dbReference>
<sequence>MLFTGNNFFGITASVLFAISSVQASFLDRPSVFTYWGQNSRSGSNTQKPLATYCDNSSDVIIMSFVLDFKDSSLPILNLANSCTGTAFPGTSLLKCHDVGKDIKTCQKKGKTVLMSLGGAAGNYGFSNDKDAKAFADTLWNLFGGGSSKTRPFGDAVLDGFDLDIEGGGSTGYIAMVRRLRSHFDKENSKRYYITAAPQCPYPDAMLETVINKVEIDAVNVQFYNNYCSTTSSSFNFDTWDKWAKKTSPNKKVKVMLSIPGSSTAAGSGYVPFKSLKPIVKDVYLTYSSFGGVTVWDASASYGNTEVHLNYQAAVANMVHTLSEGNNNPTKTKIRTTTRKKITTTRTKTIKSSKTSTSAPTIHPTDTLRNCVKEGQTCSNNNQLVCSGDSFATCNHGKWMLRGCPSGLTCFSTTDGSSVYCGQGTSKSKCSVSNLRLPSNDRTIIQAAHKKIVKMLSGPEAKPYKNSRMIVQFSVSNSTDGNFNAVINARRLDKKSFGKTVNFQFKTNNGIKINSVKDGKVTQNKNQVKIQYRNPDEKAMTVIIQLEGQVNSGVLVAPNANSIKFLA</sequence>
<dbReference type="PROSITE" id="PS51910">
    <property type="entry name" value="GH18_2"/>
    <property type="match status" value="1"/>
</dbReference>
<evidence type="ECO:0000256" key="10">
    <source>
        <dbReference type="SAM" id="SignalP"/>
    </source>
</evidence>
<dbReference type="Proteomes" id="UP000253551">
    <property type="component" value="Unassembled WGS sequence"/>
</dbReference>
<organism evidence="12 13">
    <name type="scientific">Rhizopus stolonifer</name>
    <name type="common">Rhizopus nigricans</name>
    <dbReference type="NCBI Taxonomy" id="4846"/>
    <lineage>
        <taxon>Eukaryota</taxon>
        <taxon>Fungi</taxon>
        <taxon>Fungi incertae sedis</taxon>
        <taxon>Mucoromycota</taxon>
        <taxon>Mucoromycotina</taxon>
        <taxon>Mucoromycetes</taxon>
        <taxon>Mucorales</taxon>
        <taxon>Mucorineae</taxon>
        <taxon>Rhizopodaceae</taxon>
        <taxon>Rhizopus</taxon>
    </lineage>
</organism>
<evidence type="ECO:0000256" key="4">
    <source>
        <dbReference type="ARBA" id="ARBA00023024"/>
    </source>
</evidence>
<keyword evidence="4" id="KW-0146">Chitin degradation</keyword>
<evidence type="ECO:0000313" key="13">
    <source>
        <dbReference type="Proteomes" id="UP000253551"/>
    </source>
</evidence>
<dbReference type="InterPro" id="IPR017853">
    <property type="entry name" value="GH"/>
</dbReference>
<dbReference type="PROSITE" id="PS01095">
    <property type="entry name" value="GH18_1"/>
    <property type="match status" value="1"/>
</dbReference>
<dbReference type="Pfam" id="PF00704">
    <property type="entry name" value="Glyco_hydro_18"/>
    <property type="match status" value="1"/>
</dbReference>
<comment type="caution">
    <text evidence="12">The sequence shown here is derived from an EMBL/GenBank/DDBJ whole genome shotgun (WGS) entry which is preliminary data.</text>
</comment>
<dbReference type="InterPro" id="IPR045321">
    <property type="entry name" value="Cts1-like"/>
</dbReference>
<feature type="chain" id="PRO_5017068035" description="chitinase" evidence="10">
    <location>
        <begin position="25"/>
        <end position="567"/>
    </location>
</feature>
<dbReference type="EC" id="3.2.1.14" evidence="2"/>
<dbReference type="AlphaFoldDB" id="A0A367KN27"/>
<keyword evidence="6 8" id="KW-0326">Glycosidase</keyword>
<dbReference type="EMBL" id="PJQM01000967">
    <property type="protein sequence ID" value="RCI03577.1"/>
    <property type="molecule type" value="Genomic_DNA"/>
</dbReference>
<keyword evidence="13" id="KW-1185">Reference proteome</keyword>
<keyword evidence="5" id="KW-0119">Carbohydrate metabolism</keyword>
<dbReference type="GO" id="GO:0008843">
    <property type="term" value="F:endochitinase activity"/>
    <property type="evidence" value="ECO:0007669"/>
    <property type="project" value="UniProtKB-EC"/>
</dbReference>
<accession>A0A367KN27</accession>
<proteinExistence type="inferred from homology"/>
<dbReference type="OrthoDB" id="6020543at2759"/>
<evidence type="ECO:0000256" key="8">
    <source>
        <dbReference type="RuleBase" id="RU000489"/>
    </source>
</evidence>
<dbReference type="GO" id="GO:0005576">
    <property type="term" value="C:extracellular region"/>
    <property type="evidence" value="ECO:0007669"/>
    <property type="project" value="TreeGrafter"/>
</dbReference>
<evidence type="ECO:0000259" key="11">
    <source>
        <dbReference type="PROSITE" id="PS51910"/>
    </source>
</evidence>
<protein>
    <recommendedName>
        <fullName evidence="2">chitinase</fullName>
        <ecNumber evidence="2">3.2.1.14</ecNumber>
    </recommendedName>
</protein>
<dbReference type="PANTHER" id="PTHR45708">
    <property type="entry name" value="ENDOCHITINASE"/>
    <property type="match status" value="1"/>
</dbReference>
<feature type="domain" description="GH18" evidence="11">
    <location>
        <begin position="30"/>
        <end position="315"/>
    </location>
</feature>
<dbReference type="PANTHER" id="PTHR45708:SF49">
    <property type="entry name" value="ENDOCHITINASE"/>
    <property type="match status" value="1"/>
</dbReference>
<dbReference type="CDD" id="cd02877">
    <property type="entry name" value="GH18_hevamine_XipI_class_III"/>
    <property type="match status" value="1"/>
</dbReference>
<evidence type="ECO:0000256" key="9">
    <source>
        <dbReference type="RuleBase" id="RU004453"/>
    </source>
</evidence>
<comment type="catalytic activity">
    <reaction evidence="1">
        <text>Random endo-hydrolysis of N-acetyl-beta-D-glucosaminide (1-&gt;4)-beta-linkages in chitin and chitodextrins.</text>
        <dbReference type="EC" id="3.2.1.14"/>
    </reaction>
</comment>
<name>A0A367KN27_RHIST</name>
<evidence type="ECO:0000313" key="12">
    <source>
        <dbReference type="EMBL" id="RCI03577.1"/>
    </source>
</evidence>
<evidence type="ECO:0000256" key="5">
    <source>
        <dbReference type="ARBA" id="ARBA00023277"/>
    </source>
</evidence>
<dbReference type="InterPro" id="IPR005089">
    <property type="entry name" value="CBM19"/>
</dbReference>
<dbReference type="InterPro" id="IPR001579">
    <property type="entry name" value="Glyco_hydro_18_chit_AS"/>
</dbReference>
<dbReference type="Gene3D" id="3.20.20.80">
    <property type="entry name" value="Glycosidases"/>
    <property type="match status" value="1"/>
</dbReference>
<evidence type="ECO:0000256" key="2">
    <source>
        <dbReference type="ARBA" id="ARBA00012729"/>
    </source>
</evidence>
<dbReference type="STRING" id="4846.A0A367KN27"/>
<keyword evidence="10" id="KW-0732">Signal</keyword>
<dbReference type="InterPro" id="IPR050542">
    <property type="entry name" value="Glycosyl_Hydrlase18_Chitinase"/>
</dbReference>
<reference evidence="12 13" key="1">
    <citation type="journal article" date="2018" name="G3 (Bethesda)">
        <title>Phylogenetic and Phylogenomic Definition of Rhizopus Species.</title>
        <authorList>
            <person name="Gryganskyi A.P."/>
            <person name="Golan J."/>
            <person name="Dolatabadi S."/>
            <person name="Mondo S."/>
            <person name="Robb S."/>
            <person name="Idnurm A."/>
            <person name="Muszewska A."/>
            <person name="Steczkiewicz K."/>
            <person name="Masonjones S."/>
            <person name="Liao H.L."/>
            <person name="Gajdeczka M.T."/>
            <person name="Anike F."/>
            <person name="Vuek A."/>
            <person name="Anishchenko I.M."/>
            <person name="Voigt K."/>
            <person name="de Hoog G.S."/>
            <person name="Smith M.E."/>
            <person name="Heitman J."/>
            <person name="Vilgalys R."/>
            <person name="Stajich J.E."/>
        </authorList>
    </citation>
    <scope>NUCLEOTIDE SEQUENCE [LARGE SCALE GENOMIC DNA]</scope>
    <source>
        <strain evidence="12 13">LSU 92-RS-03</strain>
    </source>
</reference>
<feature type="signal peptide" evidence="10">
    <location>
        <begin position="1"/>
        <end position="24"/>
    </location>
</feature>
<evidence type="ECO:0000256" key="7">
    <source>
        <dbReference type="ARBA" id="ARBA00023326"/>
    </source>
</evidence>
<dbReference type="GO" id="GO:0008061">
    <property type="term" value="F:chitin binding"/>
    <property type="evidence" value="ECO:0007669"/>
    <property type="project" value="InterPro"/>
</dbReference>
<evidence type="ECO:0000256" key="6">
    <source>
        <dbReference type="ARBA" id="ARBA00023295"/>
    </source>
</evidence>
<dbReference type="SUPFAM" id="SSF51445">
    <property type="entry name" value="(Trans)glycosidases"/>
    <property type="match status" value="1"/>
</dbReference>
<comment type="similarity">
    <text evidence="9">Belongs to the glycosyl hydrolase 18 family.</text>
</comment>
<dbReference type="GO" id="GO:0000272">
    <property type="term" value="P:polysaccharide catabolic process"/>
    <property type="evidence" value="ECO:0007669"/>
    <property type="project" value="UniProtKB-KW"/>
</dbReference>
<evidence type="ECO:0000256" key="3">
    <source>
        <dbReference type="ARBA" id="ARBA00022801"/>
    </source>
</evidence>
<keyword evidence="3 8" id="KW-0378">Hydrolase</keyword>
<dbReference type="GO" id="GO:0006032">
    <property type="term" value="P:chitin catabolic process"/>
    <property type="evidence" value="ECO:0007669"/>
    <property type="project" value="UniProtKB-KW"/>
</dbReference>
<dbReference type="Pfam" id="PF03427">
    <property type="entry name" value="CBM_19"/>
    <property type="match status" value="1"/>
</dbReference>
<gene>
    <name evidence="12" type="primary">CHT1_3</name>
    <name evidence="12" type="ORF">CU098_005591</name>
</gene>